<organism evidence="10 11">
    <name type="scientific">Niallia oryzisoli</name>
    <dbReference type="NCBI Taxonomy" id="1737571"/>
    <lineage>
        <taxon>Bacteria</taxon>
        <taxon>Bacillati</taxon>
        <taxon>Bacillota</taxon>
        <taxon>Bacilli</taxon>
        <taxon>Bacillales</taxon>
        <taxon>Bacillaceae</taxon>
        <taxon>Niallia</taxon>
    </lineage>
</organism>
<dbReference type="InterPro" id="IPR000834">
    <property type="entry name" value="Peptidase_M14"/>
</dbReference>
<gene>
    <name evidence="10" type="ORF">R4Z09_13755</name>
</gene>
<feature type="signal peptide" evidence="8">
    <location>
        <begin position="1"/>
        <end position="21"/>
    </location>
</feature>
<proteinExistence type="inferred from homology"/>
<evidence type="ECO:0000256" key="2">
    <source>
        <dbReference type="ARBA" id="ARBA00005988"/>
    </source>
</evidence>
<evidence type="ECO:0000313" key="11">
    <source>
        <dbReference type="Proteomes" id="UP001357223"/>
    </source>
</evidence>
<feature type="domain" description="Peptidase M14" evidence="9">
    <location>
        <begin position="28"/>
        <end position="230"/>
    </location>
</feature>
<keyword evidence="11" id="KW-1185">Reference proteome</keyword>
<evidence type="ECO:0000256" key="5">
    <source>
        <dbReference type="ARBA" id="ARBA00022833"/>
    </source>
</evidence>
<dbReference type="PANTHER" id="PTHR11705:SF143">
    <property type="entry name" value="SLL0236 PROTEIN"/>
    <property type="match status" value="1"/>
</dbReference>
<evidence type="ECO:0000313" key="10">
    <source>
        <dbReference type="EMBL" id="WVX83952.1"/>
    </source>
</evidence>
<reference evidence="10 11" key="1">
    <citation type="submission" date="2023-10" db="EMBL/GenBank/DDBJ databases">
        <title>Niallia locisalis sp.nov. isolated from a salt pond sample.</title>
        <authorList>
            <person name="Li X.-J."/>
            <person name="Dong L."/>
        </authorList>
    </citation>
    <scope>NUCLEOTIDE SEQUENCE [LARGE SCALE GENOMIC DNA]</scope>
    <source>
        <strain evidence="10 11">DSM 29761</strain>
    </source>
</reference>
<evidence type="ECO:0000256" key="1">
    <source>
        <dbReference type="ARBA" id="ARBA00001947"/>
    </source>
</evidence>
<keyword evidence="4" id="KW-0378">Hydrolase</keyword>
<comment type="caution">
    <text evidence="7">Lacks conserved residue(s) required for the propagation of feature annotation.</text>
</comment>
<keyword evidence="5" id="KW-0862">Zinc</keyword>
<evidence type="ECO:0000256" key="7">
    <source>
        <dbReference type="PROSITE-ProRule" id="PRU01379"/>
    </source>
</evidence>
<protein>
    <submittedName>
        <fullName evidence="10">M14 family zinc carboxypeptidase</fullName>
    </submittedName>
</protein>
<evidence type="ECO:0000256" key="8">
    <source>
        <dbReference type="SAM" id="SignalP"/>
    </source>
</evidence>
<evidence type="ECO:0000259" key="9">
    <source>
        <dbReference type="PROSITE" id="PS52035"/>
    </source>
</evidence>
<dbReference type="Gene3D" id="3.40.630.10">
    <property type="entry name" value="Zn peptidases"/>
    <property type="match status" value="1"/>
</dbReference>
<evidence type="ECO:0000256" key="4">
    <source>
        <dbReference type="ARBA" id="ARBA00022801"/>
    </source>
</evidence>
<keyword evidence="3" id="KW-0645">Protease</keyword>
<keyword evidence="10" id="KW-0121">Carboxypeptidase</keyword>
<evidence type="ECO:0000256" key="6">
    <source>
        <dbReference type="ARBA" id="ARBA00023049"/>
    </source>
</evidence>
<dbReference type="EMBL" id="CP137640">
    <property type="protein sequence ID" value="WVX83952.1"/>
    <property type="molecule type" value="Genomic_DNA"/>
</dbReference>
<keyword evidence="8" id="KW-0732">Signal</keyword>
<name>A0ABZ2CKN5_9BACI</name>
<dbReference type="SUPFAM" id="SSF53187">
    <property type="entry name" value="Zn-dependent exopeptidases"/>
    <property type="match status" value="1"/>
</dbReference>
<evidence type="ECO:0000256" key="3">
    <source>
        <dbReference type="ARBA" id="ARBA00022670"/>
    </source>
</evidence>
<comment type="similarity">
    <text evidence="2 7">Belongs to the peptidase M14 family.</text>
</comment>
<feature type="chain" id="PRO_5047314519" evidence="8">
    <location>
        <begin position="22"/>
        <end position="230"/>
    </location>
</feature>
<dbReference type="PROSITE" id="PS52035">
    <property type="entry name" value="PEPTIDASE_M14"/>
    <property type="match status" value="1"/>
</dbReference>
<dbReference type="SMART" id="SM00631">
    <property type="entry name" value="Zn_pept"/>
    <property type="match status" value="1"/>
</dbReference>
<accession>A0ABZ2CKN5</accession>
<comment type="cofactor">
    <cofactor evidence="1">
        <name>Zn(2+)</name>
        <dbReference type="ChEBI" id="CHEBI:29105"/>
    </cofactor>
</comment>
<dbReference type="RefSeq" id="WP_338452824.1">
    <property type="nucleotide sequence ID" value="NZ_CP137640.1"/>
</dbReference>
<sequence length="230" mass="26315">MKIFCLLFLICFCIFPSNGHAFIVDTDKIYTYKALTEDILELSKLYPGLITYKSITTTPFGRNVWAIKVGNGETTILLNGAHHSREWLTTALLMKMIESYADFYPNVETVDDVHPSILDKVSIWFVPMVNPDGVLLQQFGLNAYPIGFHPFLIEMNEGSWDFNRWKANLFGMDLNRQYPANWSYLKGVKTKPSYQFYKGNCPLEAPEVKALVDFTYEVNPEIAINFVGVL</sequence>
<dbReference type="PANTHER" id="PTHR11705">
    <property type="entry name" value="PROTEASE FAMILY M14 CARBOXYPEPTIDASE A,B"/>
    <property type="match status" value="1"/>
</dbReference>
<dbReference type="Proteomes" id="UP001357223">
    <property type="component" value="Chromosome"/>
</dbReference>
<dbReference type="GO" id="GO:0004180">
    <property type="term" value="F:carboxypeptidase activity"/>
    <property type="evidence" value="ECO:0007669"/>
    <property type="project" value="UniProtKB-KW"/>
</dbReference>
<keyword evidence="6" id="KW-0482">Metalloprotease</keyword>
<dbReference type="Pfam" id="PF00246">
    <property type="entry name" value="Peptidase_M14"/>
    <property type="match status" value="1"/>
</dbReference>